<evidence type="ECO:0000313" key="3">
    <source>
        <dbReference type="EMBL" id="KAF0290228.1"/>
    </source>
</evidence>
<dbReference type="InterPro" id="IPR014716">
    <property type="entry name" value="Fibrinogen_a/b/g_C_1"/>
</dbReference>
<dbReference type="SMART" id="SM00186">
    <property type="entry name" value="FBG"/>
    <property type="match status" value="1"/>
</dbReference>
<proteinExistence type="predicted"/>
<sequence length="420" mass="46171">MAADGTAAVLAWSGRVALLLLASQRASCQATDGPVDAAIMKMRVFEPAVHSQLPSSMVLAEFTAASECACQQACLARHDCLSVSITKEVVDSENSVVRLASNIGEDGDRTPSEQITSSPITCRLGRRRGHAELNLPSISSVFWERMGRSHLGDFCSHFSECVTAGAVCHDNTCVCAAGLRADGSCHCLERAAGEPCWFQTCDQVRSAGVQESGVCLLRHPTEDDGHREFWARCEMAEDGHGWTVIQARDLAIQNGGNFNRSWNEYLRTFGSVSDNHWLGLRNIREIIQLGGGEQALRIALQDESGAWDYAVYDTFRLAPEEQGFTLTVDGYQSSLGGLGAAMSATHYDCKFSTYDKDQDSTENNCALRLGGGWWYLRCRGVSLNGTPNESRLYRPRAMYWPDWGEKKIVKSLMMIRTAKD</sequence>
<feature type="chain" id="PRO_5025480227" evidence="1">
    <location>
        <begin position="31"/>
        <end position="420"/>
    </location>
</feature>
<organism evidence="3 4">
    <name type="scientific">Amphibalanus amphitrite</name>
    <name type="common">Striped barnacle</name>
    <name type="synonym">Balanus amphitrite</name>
    <dbReference type="NCBI Taxonomy" id="1232801"/>
    <lineage>
        <taxon>Eukaryota</taxon>
        <taxon>Metazoa</taxon>
        <taxon>Ecdysozoa</taxon>
        <taxon>Arthropoda</taxon>
        <taxon>Crustacea</taxon>
        <taxon>Multicrustacea</taxon>
        <taxon>Cirripedia</taxon>
        <taxon>Thoracica</taxon>
        <taxon>Thoracicalcarea</taxon>
        <taxon>Balanomorpha</taxon>
        <taxon>Balanoidea</taxon>
        <taxon>Balanidae</taxon>
        <taxon>Amphibalaninae</taxon>
        <taxon>Amphibalanus</taxon>
    </lineage>
</organism>
<accession>A0A6A4VIR0</accession>
<dbReference type="InterPro" id="IPR036056">
    <property type="entry name" value="Fibrinogen-like_C"/>
</dbReference>
<dbReference type="EMBL" id="VIIS01001968">
    <property type="protein sequence ID" value="KAF0290228.1"/>
    <property type="molecule type" value="Genomic_DNA"/>
</dbReference>
<gene>
    <name evidence="3" type="primary">Angptl1_0</name>
    <name evidence="3" type="ORF">FJT64_011536</name>
</gene>
<name>A0A6A4VIR0_AMPAM</name>
<keyword evidence="4" id="KW-1185">Reference proteome</keyword>
<dbReference type="PANTHER" id="PTHR19143">
    <property type="entry name" value="FIBRINOGEN/TENASCIN/ANGIOPOEITIN"/>
    <property type="match status" value="1"/>
</dbReference>
<dbReference type="OrthoDB" id="6145874at2759"/>
<dbReference type="InterPro" id="IPR002181">
    <property type="entry name" value="Fibrinogen_a/b/g_C_dom"/>
</dbReference>
<keyword evidence="1" id="KW-0732">Signal</keyword>
<dbReference type="Gene3D" id="3.90.215.10">
    <property type="entry name" value="Gamma Fibrinogen, chain A, domain 1"/>
    <property type="match status" value="1"/>
</dbReference>
<evidence type="ECO:0000313" key="4">
    <source>
        <dbReference type="Proteomes" id="UP000440578"/>
    </source>
</evidence>
<dbReference type="Pfam" id="PF00147">
    <property type="entry name" value="Fibrinogen_C"/>
    <property type="match status" value="1"/>
</dbReference>
<evidence type="ECO:0000259" key="2">
    <source>
        <dbReference type="PROSITE" id="PS51406"/>
    </source>
</evidence>
<evidence type="ECO:0000256" key="1">
    <source>
        <dbReference type="SAM" id="SignalP"/>
    </source>
</evidence>
<protein>
    <submittedName>
        <fullName evidence="3">Angiopoietin-related protein 1</fullName>
    </submittedName>
</protein>
<dbReference type="GO" id="GO:0005615">
    <property type="term" value="C:extracellular space"/>
    <property type="evidence" value="ECO:0007669"/>
    <property type="project" value="TreeGrafter"/>
</dbReference>
<dbReference type="SUPFAM" id="SSF56496">
    <property type="entry name" value="Fibrinogen C-terminal domain-like"/>
    <property type="match status" value="1"/>
</dbReference>
<dbReference type="PROSITE" id="PS51406">
    <property type="entry name" value="FIBRINOGEN_C_2"/>
    <property type="match status" value="1"/>
</dbReference>
<dbReference type="InterPro" id="IPR050373">
    <property type="entry name" value="Fibrinogen_C-term_domain"/>
</dbReference>
<feature type="signal peptide" evidence="1">
    <location>
        <begin position="1"/>
        <end position="30"/>
    </location>
</feature>
<comment type="caution">
    <text evidence="3">The sequence shown here is derived from an EMBL/GenBank/DDBJ whole genome shotgun (WGS) entry which is preliminary data.</text>
</comment>
<feature type="domain" description="Fibrinogen C-terminal" evidence="2">
    <location>
        <begin position="192"/>
        <end position="419"/>
    </location>
</feature>
<reference evidence="3 4" key="1">
    <citation type="submission" date="2019-07" db="EMBL/GenBank/DDBJ databases">
        <title>Draft genome assembly of a fouling barnacle, Amphibalanus amphitrite (Darwin, 1854): The first reference genome for Thecostraca.</title>
        <authorList>
            <person name="Kim W."/>
        </authorList>
    </citation>
    <scope>NUCLEOTIDE SEQUENCE [LARGE SCALE GENOMIC DNA]</scope>
    <source>
        <strain evidence="3">SNU_AA5</strain>
        <tissue evidence="3">Soma without cirri and trophi</tissue>
    </source>
</reference>
<dbReference type="Proteomes" id="UP000440578">
    <property type="component" value="Unassembled WGS sequence"/>
</dbReference>
<dbReference type="AlphaFoldDB" id="A0A6A4VIR0"/>